<dbReference type="EMBL" id="DXAQ01000086">
    <property type="protein sequence ID" value="HIZ89366.1"/>
    <property type="molecule type" value="Genomic_DNA"/>
</dbReference>
<dbReference type="InterPro" id="IPR025943">
    <property type="entry name" value="Sigma_54_int_dom_ATP-bd_2"/>
</dbReference>
<keyword evidence="3" id="KW-0805">Transcription regulation</keyword>
<dbReference type="InterPro" id="IPR003593">
    <property type="entry name" value="AAA+_ATPase"/>
</dbReference>
<dbReference type="SUPFAM" id="SSF55781">
    <property type="entry name" value="GAF domain-like"/>
    <property type="match status" value="1"/>
</dbReference>
<dbReference type="InterPro" id="IPR025944">
    <property type="entry name" value="Sigma_54_int_dom_CS"/>
</dbReference>
<dbReference type="FunFam" id="3.40.50.300:FF:000006">
    <property type="entry name" value="DNA-binding transcriptional regulator NtrC"/>
    <property type="match status" value="1"/>
</dbReference>
<dbReference type="SUPFAM" id="SSF52540">
    <property type="entry name" value="P-loop containing nucleoside triphosphate hydrolases"/>
    <property type="match status" value="1"/>
</dbReference>
<dbReference type="InterPro" id="IPR029016">
    <property type="entry name" value="GAF-like_dom_sf"/>
</dbReference>
<dbReference type="InterPro" id="IPR002078">
    <property type="entry name" value="Sigma_54_int"/>
</dbReference>
<comment type="caution">
    <text evidence="7">The sequence shown here is derived from an EMBL/GenBank/DDBJ whole genome shotgun (WGS) entry which is preliminary data.</text>
</comment>
<sequence length="522" mass="58744">MAGRKANIQDKQEHSLSPEITVLQEISYAIVHKKNVSELLHQILEILSSRLNMKRGTFTIVKHNKLFIEATHDLHDAEKKHISYDIGEGITGHVAECGRPHLIEDIVHDPRFLNRLGARDKNEKIAFICVPIINMERVIGTLSVDRIMDENADLQKDLKFLEIVGNIVGEALMAVVAEHEEKEQLIHENKQLRDMLDDSNPPALIGNCKSMREIYALIKQVAASDATVLLRGASGTGKEMVARAIVSLSNRKDKPFITLNCAAIPENLVESELFGHEKGAFTGAVARRIGHVEKANTGTLFLDEVGDLSLASQVKLLRFIQERTFTRLGSSQTLKSDVRLIAATSRNLEEMIANGQFREDLYYRLNIFPITMPDLNARRSDIILLAEHFIEKHNLKYQKNIKRLSTPAINMLMSYHWPGNVRELENCIERAVITATDDCIHGYNLPASLQTGKTSNSSLLPDGAASFNTLVDSYERELIVESLKRNHGNMSAAARDLDLSPRVIHYKIRRLGITPEWYQDKV</sequence>
<dbReference type="PRINTS" id="PR01590">
    <property type="entry name" value="HTHFIS"/>
</dbReference>
<keyword evidence="1" id="KW-0547">Nucleotide-binding</keyword>
<dbReference type="PROSITE" id="PS00676">
    <property type="entry name" value="SIGMA54_INTERACT_2"/>
    <property type="match status" value="1"/>
</dbReference>
<dbReference type="GO" id="GO:0006355">
    <property type="term" value="P:regulation of DNA-templated transcription"/>
    <property type="evidence" value="ECO:0007669"/>
    <property type="project" value="InterPro"/>
</dbReference>
<evidence type="ECO:0000256" key="5">
    <source>
        <dbReference type="ARBA" id="ARBA00023163"/>
    </source>
</evidence>
<dbReference type="PANTHER" id="PTHR32071">
    <property type="entry name" value="TRANSCRIPTIONAL REGULATORY PROTEIN"/>
    <property type="match status" value="1"/>
</dbReference>
<dbReference type="Pfam" id="PF25601">
    <property type="entry name" value="AAA_lid_14"/>
    <property type="match status" value="1"/>
</dbReference>
<protein>
    <submittedName>
        <fullName evidence="7">Sigma 54-interacting transcriptional regulator</fullName>
    </submittedName>
</protein>
<keyword evidence="2" id="KW-0067">ATP-binding</keyword>
<dbReference type="SMART" id="SM00065">
    <property type="entry name" value="GAF"/>
    <property type="match status" value="1"/>
</dbReference>
<organism evidence="7 8">
    <name type="scientific">Candidatus Mucispirillum faecigallinarum</name>
    <dbReference type="NCBI Taxonomy" id="2838699"/>
    <lineage>
        <taxon>Bacteria</taxon>
        <taxon>Pseudomonadati</taxon>
        <taxon>Deferribacterota</taxon>
        <taxon>Deferribacteres</taxon>
        <taxon>Deferribacterales</taxon>
        <taxon>Mucispirillaceae</taxon>
        <taxon>Mucispirillum</taxon>
    </lineage>
</organism>
<keyword evidence="5" id="KW-0804">Transcription</keyword>
<dbReference type="SMART" id="SM00382">
    <property type="entry name" value="AAA"/>
    <property type="match status" value="1"/>
</dbReference>
<dbReference type="AlphaFoldDB" id="A0A9D2GUT0"/>
<dbReference type="SUPFAM" id="SSF46689">
    <property type="entry name" value="Homeodomain-like"/>
    <property type="match status" value="1"/>
</dbReference>
<evidence type="ECO:0000313" key="8">
    <source>
        <dbReference type="Proteomes" id="UP000824176"/>
    </source>
</evidence>
<evidence type="ECO:0000256" key="1">
    <source>
        <dbReference type="ARBA" id="ARBA00022741"/>
    </source>
</evidence>
<dbReference type="InterPro" id="IPR058031">
    <property type="entry name" value="AAA_lid_NorR"/>
</dbReference>
<dbReference type="GO" id="GO:0005524">
    <property type="term" value="F:ATP binding"/>
    <property type="evidence" value="ECO:0007669"/>
    <property type="project" value="UniProtKB-KW"/>
</dbReference>
<dbReference type="InterPro" id="IPR027417">
    <property type="entry name" value="P-loop_NTPase"/>
</dbReference>
<gene>
    <name evidence="7" type="ORF">H9804_05440</name>
</gene>
<dbReference type="InterPro" id="IPR009057">
    <property type="entry name" value="Homeodomain-like_sf"/>
</dbReference>
<feature type="domain" description="Sigma-54 factor interaction" evidence="6">
    <location>
        <begin position="204"/>
        <end position="433"/>
    </location>
</feature>
<dbReference type="PROSITE" id="PS00688">
    <property type="entry name" value="SIGMA54_INTERACT_3"/>
    <property type="match status" value="1"/>
</dbReference>
<evidence type="ECO:0000256" key="4">
    <source>
        <dbReference type="ARBA" id="ARBA00023125"/>
    </source>
</evidence>
<dbReference type="Gene3D" id="3.30.450.40">
    <property type="match status" value="1"/>
</dbReference>
<evidence type="ECO:0000259" key="6">
    <source>
        <dbReference type="PROSITE" id="PS50045"/>
    </source>
</evidence>
<evidence type="ECO:0000256" key="3">
    <source>
        <dbReference type="ARBA" id="ARBA00023015"/>
    </source>
</evidence>
<dbReference type="Pfam" id="PF02954">
    <property type="entry name" value="HTH_8"/>
    <property type="match status" value="1"/>
</dbReference>
<dbReference type="Pfam" id="PF00158">
    <property type="entry name" value="Sigma54_activat"/>
    <property type="match status" value="1"/>
</dbReference>
<dbReference type="PROSITE" id="PS50045">
    <property type="entry name" value="SIGMA54_INTERACT_4"/>
    <property type="match status" value="1"/>
</dbReference>
<dbReference type="InterPro" id="IPR003018">
    <property type="entry name" value="GAF"/>
</dbReference>
<dbReference type="Gene3D" id="1.10.8.60">
    <property type="match status" value="1"/>
</dbReference>
<name>A0A9D2GUT0_9BACT</name>
<dbReference type="InterPro" id="IPR002197">
    <property type="entry name" value="HTH_Fis"/>
</dbReference>
<evidence type="ECO:0000256" key="2">
    <source>
        <dbReference type="ARBA" id="ARBA00022840"/>
    </source>
</evidence>
<reference evidence="7" key="2">
    <citation type="submission" date="2021-04" db="EMBL/GenBank/DDBJ databases">
        <authorList>
            <person name="Gilroy R."/>
        </authorList>
    </citation>
    <scope>NUCLEOTIDE SEQUENCE</scope>
    <source>
        <strain evidence="7">ChiW4-1371</strain>
    </source>
</reference>
<dbReference type="Gene3D" id="1.10.10.60">
    <property type="entry name" value="Homeodomain-like"/>
    <property type="match status" value="1"/>
</dbReference>
<accession>A0A9D2GUT0</accession>
<dbReference type="Proteomes" id="UP000824176">
    <property type="component" value="Unassembled WGS sequence"/>
</dbReference>
<evidence type="ECO:0000313" key="7">
    <source>
        <dbReference type="EMBL" id="HIZ89366.1"/>
    </source>
</evidence>
<proteinExistence type="predicted"/>
<dbReference type="Gene3D" id="3.40.50.300">
    <property type="entry name" value="P-loop containing nucleotide triphosphate hydrolases"/>
    <property type="match status" value="1"/>
</dbReference>
<dbReference type="Pfam" id="PF01590">
    <property type="entry name" value="GAF"/>
    <property type="match status" value="1"/>
</dbReference>
<reference evidence="7" key="1">
    <citation type="journal article" date="2021" name="PeerJ">
        <title>Extensive microbial diversity within the chicken gut microbiome revealed by metagenomics and culture.</title>
        <authorList>
            <person name="Gilroy R."/>
            <person name="Ravi A."/>
            <person name="Getino M."/>
            <person name="Pursley I."/>
            <person name="Horton D.L."/>
            <person name="Alikhan N.F."/>
            <person name="Baker D."/>
            <person name="Gharbi K."/>
            <person name="Hall N."/>
            <person name="Watson M."/>
            <person name="Adriaenssens E.M."/>
            <person name="Foster-Nyarko E."/>
            <person name="Jarju S."/>
            <person name="Secka A."/>
            <person name="Antonio M."/>
            <person name="Oren A."/>
            <person name="Chaudhuri R.R."/>
            <person name="La Ragione R."/>
            <person name="Hildebrand F."/>
            <person name="Pallen M.J."/>
        </authorList>
    </citation>
    <scope>NUCLEOTIDE SEQUENCE</scope>
    <source>
        <strain evidence="7">ChiW4-1371</strain>
    </source>
</reference>
<dbReference type="GO" id="GO:0043565">
    <property type="term" value="F:sequence-specific DNA binding"/>
    <property type="evidence" value="ECO:0007669"/>
    <property type="project" value="InterPro"/>
</dbReference>
<dbReference type="CDD" id="cd00009">
    <property type="entry name" value="AAA"/>
    <property type="match status" value="1"/>
</dbReference>
<keyword evidence="4" id="KW-0238">DNA-binding</keyword>